<accession>A0A4D6MUS7</accession>
<dbReference type="EMBL" id="CP039352">
    <property type="protein sequence ID" value="QCE04504.1"/>
    <property type="molecule type" value="Genomic_DNA"/>
</dbReference>
<evidence type="ECO:0000256" key="1">
    <source>
        <dbReference type="SAM" id="MobiDB-lite"/>
    </source>
</evidence>
<evidence type="ECO:0000313" key="2">
    <source>
        <dbReference type="EMBL" id="QCE04504.1"/>
    </source>
</evidence>
<gene>
    <name evidence="2" type="ORF">DEO72_LG8g2540</name>
</gene>
<evidence type="ECO:0000313" key="3">
    <source>
        <dbReference type="Proteomes" id="UP000501690"/>
    </source>
</evidence>
<dbReference type="Proteomes" id="UP000501690">
    <property type="component" value="Linkage Group LG8"/>
</dbReference>
<sequence>MSHPFWRARDVGDDADHHSPATHFLFFLLQRARPPSPLPRATNIPATGVAAASPTAGETRHRRRQSPPEGSPTRTQLCESSLFSFLLLRARYARSQSSAVVRHAAPASRLPA</sequence>
<organism evidence="2 3">
    <name type="scientific">Vigna unguiculata</name>
    <name type="common">Cowpea</name>
    <dbReference type="NCBI Taxonomy" id="3917"/>
    <lineage>
        <taxon>Eukaryota</taxon>
        <taxon>Viridiplantae</taxon>
        <taxon>Streptophyta</taxon>
        <taxon>Embryophyta</taxon>
        <taxon>Tracheophyta</taxon>
        <taxon>Spermatophyta</taxon>
        <taxon>Magnoliopsida</taxon>
        <taxon>eudicotyledons</taxon>
        <taxon>Gunneridae</taxon>
        <taxon>Pentapetalae</taxon>
        <taxon>rosids</taxon>
        <taxon>fabids</taxon>
        <taxon>Fabales</taxon>
        <taxon>Fabaceae</taxon>
        <taxon>Papilionoideae</taxon>
        <taxon>50 kb inversion clade</taxon>
        <taxon>NPAAA clade</taxon>
        <taxon>indigoferoid/millettioid clade</taxon>
        <taxon>Phaseoleae</taxon>
        <taxon>Vigna</taxon>
    </lineage>
</organism>
<feature type="region of interest" description="Disordered" evidence="1">
    <location>
        <begin position="36"/>
        <end position="76"/>
    </location>
</feature>
<proteinExistence type="predicted"/>
<reference evidence="2 3" key="1">
    <citation type="submission" date="2019-04" db="EMBL/GenBank/DDBJ databases">
        <title>An improved genome assembly and genetic linkage map for asparagus bean, Vigna unguiculata ssp. sesquipedialis.</title>
        <authorList>
            <person name="Xia Q."/>
            <person name="Zhang R."/>
            <person name="Dong Y."/>
        </authorList>
    </citation>
    <scope>NUCLEOTIDE SEQUENCE [LARGE SCALE GENOMIC DNA]</scope>
    <source>
        <tissue evidence="2">Leaf</tissue>
    </source>
</reference>
<dbReference type="AlphaFoldDB" id="A0A4D6MUS7"/>
<keyword evidence="3" id="KW-1185">Reference proteome</keyword>
<protein>
    <submittedName>
        <fullName evidence="2">Uncharacterized protein</fullName>
    </submittedName>
</protein>
<name>A0A4D6MUS7_VIGUN</name>